<dbReference type="RefSeq" id="WP_191806000.1">
    <property type="nucleotide sequence ID" value="NZ_JACSQF010000029.1"/>
</dbReference>
<dbReference type="Proteomes" id="UP000655570">
    <property type="component" value="Unassembled WGS sequence"/>
</dbReference>
<keyword evidence="2" id="KW-1185">Reference proteome</keyword>
<proteinExistence type="predicted"/>
<accession>A0ABR8U542</accession>
<sequence>MSTHDEALHPRETTGRFATKPVDEVAGGLSALTADIDPVKAQYVEEAAAVGVPAGMTYALESDDIERLLPVLSITDDRQTRRERVESYCTWREAWRTATPNREGAADLVAHSRGQLKAAIERRGRLSMADGEAQISEAETDVFRSAQRWLMACDDERALTPGVTPRHPSATARVTDPAYRGQAMAYPERSDAAGYEVPMVSELRELLDSQT</sequence>
<name>A0ABR8U542_9CELL</name>
<evidence type="ECO:0008006" key="3">
    <source>
        <dbReference type="Google" id="ProtNLM"/>
    </source>
</evidence>
<protein>
    <recommendedName>
        <fullName evidence="3">DUF222 domain-containing protein</fullName>
    </recommendedName>
</protein>
<evidence type="ECO:0000313" key="2">
    <source>
        <dbReference type="Proteomes" id="UP000655570"/>
    </source>
</evidence>
<organism evidence="1 2">
    <name type="scientific">Oerskovia merdavium</name>
    <dbReference type="NCBI Taxonomy" id="2762227"/>
    <lineage>
        <taxon>Bacteria</taxon>
        <taxon>Bacillati</taxon>
        <taxon>Actinomycetota</taxon>
        <taxon>Actinomycetes</taxon>
        <taxon>Micrococcales</taxon>
        <taxon>Cellulomonadaceae</taxon>
        <taxon>Oerskovia</taxon>
    </lineage>
</organism>
<gene>
    <name evidence="1" type="ORF">H9641_19135</name>
</gene>
<evidence type="ECO:0000313" key="1">
    <source>
        <dbReference type="EMBL" id="MBD7982813.1"/>
    </source>
</evidence>
<dbReference type="EMBL" id="JACSQF010000029">
    <property type="protein sequence ID" value="MBD7982813.1"/>
    <property type="molecule type" value="Genomic_DNA"/>
</dbReference>
<comment type="caution">
    <text evidence="1">The sequence shown here is derived from an EMBL/GenBank/DDBJ whole genome shotgun (WGS) entry which is preliminary data.</text>
</comment>
<reference evidence="1 2" key="1">
    <citation type="submission" date="2020-08" db="EMBL/GenBank/DDBJ databases">
        <title>A Genomic Blueprint of the Chicken Gut Microbiome.</title>
        <authorList>
            <person name="Gilroy R."/>
            <person name="Ravi A."/>
            <person name="Getino M."/>
            <person name="Pursley I."/>
            <person name="Horton D.L."/>
            <person name="Alikhan N.-F."/>
            <person name="Baker D."/>
            <person name="Gharbi K."/>
            <person name="Hall N."/>
            <person name="Watson M."/>
            <person name="Adriaenssens E.M."/>
            <person name="Foster-Nyarko E."/>
            <person name="Jarju S."/>
            <person name="Secka A."/>
            <person name="Antonio M."/>
            <person name="Oren A."/>
            <person name="Chaudhuri R."/>
            <person name="La Ragione R.M."/>
            <person name="Hildebrand F."/>
            <person name="Pallen M.J."/>
        </authorList>
    </citation>
    <scope>NUCLEOTIDE SEQUENCE [LARGE SCALE GENOMIC DNA]</scope>
    <source>
        <strain evidence="1 2">Sa2CUA9</strain>
    </source>
</reference>